<gene>
    <name evidence="1" type="primary">ORF218308</name>
</gene>
<feature type="non-terminal residue" evidence="1">
    <location>
        <position position="68"/>
    </location>
</feature>
<evidence type="ECO:0000313" key="1">
    <source>
        <dbReference type="EMBL" id="CEK98289.1"/>
    </source>
</evidence>
<reference evidence="1" key="1">
    <citation type="submission" date="2014-12" db="EMBL/GenBank/DDBJ databases">
        <title>Insight into the proteome of Arion vulgaris.</title>
        <authorList>
            <person name="Aradska J."/>
            <person name="Bulat T."/>
            <person name="Smidak R."/>
            <person name="Sarate P."/>
            <person name="Gangsoo J."/>
            <person name="Sialana F."/>
            <person name="Bilban M."/>
            <person name="Lubec G."/>
        </authorList>
    </citation>
    <scope>NUCLEOTIDE SEQUENCE</scope>
    <source>
        <tissue evidence="1">Skin</tissue>
    </source>
</reference>
<accession>A0A0B7BYI6</accession>
<feature type="non-terminal residue" evidence="1">
    <location>
        <position position="1"/>
    </location>
</feature>
<name>A0A0B7BYI6_9EUPU</name>
<dbReference type="EMBL" id="HACG01051418">
    <property type="protein sequence ID" value="CEK98289.1"/>
    <property type="molecule type" value="Transcribed_RNA"/>
</dbReference>
<protein>
    <recommendedName>
        <fullName evidence="2">Right handed beta helix domain-containing protein</fullName>
    </recommendedName>
</protein>
<evidence type="ECO:0008006" key="2">
    <source>
        <dbReference type="Google" id="ProtNLM"/>
    </source>
</evidence>
<proteinExistence type="predicted"/>
<dbReference type="AlphaFoldDB" id="A0A0B7BYI6"/>
<organism evidence="1">
    <name type="scientific">Arion vulgaris</name>
    <dbReference type="NCBI Taxonomy" id="1028688"/>
    <lineage>
        <taxon>Eukaryota</taxon>
        <taxon>Metazoa</taxon>
        <taxon>Spiralia</taxon>
        <taxon>Lophotrochozoa</taxon>
        <taxon>Mollusca</taxon>
        <taxon>Gastropoda</taxon>
        <taxon>Heterobranchia</taxon>
        <taxon>Euthyneura</taxon>
        <taxon>Panpulmonata</taxon>
        <taxon>Eupulmonata</taxon>
        <taxon>Stylommatophora</taxon>
        <taxon>Helicina</taxon>
        <taxon>Arionoidea</taxon>
        <taxon>Arionidae</taxon>
        <taxon>Arion</taxon>
    </lineage>
</organism>
<sequence length="68" mass="7546">YKLSDVASFQFYRNNITSLDKNVFLGAFKIGEASINLNRIHTFSEGSFEIIGGAVSRMAFEANTFVCS</sequence>